<accession>A0A0E9PU82</accession>
<reference evidence="1" key="2">
    <citation type="journal article" date="2015" name="Fish Shellfish Immunol.">
        <title>Early steps in the European eel (Anguilla anguilla)-Vibrio vulnificus interaction in the gills: Role of the RtxA13 toxin.</title>
        <authorList>
            <person name="Callol A."/>
            <person name="Pajuelo D."/>
            <person name="Ebbesson L."/>
            <person name="Teles M."/>
            <person name="MacKenzie S."/>
            <person name="Amaro C."/>
        </authorList>
    </citation>
    <scope>NUCLEOTIDE SEQUENCE</scope>
</reference>
<name>A0A0E9PU82_ANGAN</name>
<dbReference type="EMBL" id="GBXM01100922">
    <property type="protein sequence ID" value="JAH07655.1"/>
    <property type="molecule type" value="Transcribed_RNA"/>
</dbReference>
<evidence type="ECO:0000313" key="1">
    <source>
        <dbReference type="EMBL" id="JAH07655.1"/>
    </source>
</evidence>
<dbReference type="AlphaFoldDB" id="A0A0E9PU82"/>
<sequence length="63" mass="6957">MPTHSALQFPVVPALLPCCPVSLRWSSFLQDTTVVTHLRTEPSTLVLQAQFSNHYGTTLAPYS</sequence>
<organism evidence="1">
    <name type="scientific">Anguilla anguilla</name>
    <name type="common">European freshwater eel</name>
    <name type="synonym">Muraena anguilla</name>
    <dbReference type="NCBI Taxonomy" id="7936"/>
    <lineage>
        <taxon>Eukaryota</taxon>
        <taxon>Metazoa</taxon>
        <taxon>Chordata</taxon>
        <taxon>Craniata</taxon>
        <taxon>Vertebrata</taxon>
        <taxon>Euteleostomi</taxon>
        <taxon>Actinopterygii</taxon>
        <taxon>Neopterygii</taxon>
        <taxon>Teleostei</taxon>
        <taxon>Anguilliformes</taxon>
        <taxon>Anguillidae</taxon>
        <taxon>Anguilla</taxon>
    </lineage>
</organism>
<reference evidence="1" key="1">
    <citation type="submission" date="2014-11" db="EMBL/GenBank/DDBJ databases">
        <authorList>
            <person name="Amaro Gonzalez C."/>
        </authorList>
    </citation>
    <scope>NUCLEOTIDE SEQUENCE</scope>
</reference>
<protein>
    <submittedName>
        <fullName evidence="1">Uncharacterized protein</fullName>
    </submittedName>
</protein>
<proteinExistence type="predicted"/>